<dbReference type="Proteomes" id="UP000254633">
    <property type="component" value="Unassembled WGS sequence"/>
</dbReference>
<dbReference type="InterPro" id="IPR025915">
    <property type="entry name" value="Phage_gp49_66"/>
</dbReference>
<organism evidence="1 2">
    <name type="scientific">Salmonella diarizonae</name>
    <dbReference type="NCBI Taxonomy" id="59204"/>
    <lineage>
        <taxon>Bacteria</taxon>
        <taxon>Pseudomonadati</taxon>
        <taxon>Pseudomonadota</taxon>
        <taxon>Gammaproteobacteria</taxon>
        <taxon>Enterobacterales</taxon>
        <taxon>Enterobacteriaceae</taxon>
        <taxon>Salmonella</taxon>
    </lineage>
</organism>
<protein>
    <submittedName>
        <fullName evidence="1">Uncharacterized protein</fullName>
    </submittedName>
</protein>
<dbReference type="EMBL" id="UGXH01000003">
    <property type="protein sequence ID" value="SUG53178.1"/>
    <property type="molecule type" value="Genomic_DNA"/>
</dbReference>
<accession>A0A379TRE2</accession>
<gene>
    <name evidence="1" type="ORF">NCTC10060_00211</name>
</gene>
<evidence type="ECO:0000313" key="2">
    <source>
        <dbReference type="Proteomes" id="UP000254633"/>
    </source>
</evidence>
<dbReference type="RefSeq" id="WP_232081677.1">
    <property type="nucleotide sequence ID" value="NZ_DACWWF010000005.1"/>
</dbReference>
<name>A0A379TRE2_SALDZ</name>
<sequence>MLKVEKSFIDALADSLTFHTYHFPGTTCTVAIAVMPDGFVAGTGKSACIDPAQFSSDTGYDIAVENARTDAVNRLWEMEGYRLKQAAKQNTL</sequence>
<proteinExistence type="predicted"/>
<dbReference type="Pfam" id="PF13876">
    <property type="entry name" value="Phage_gp49_66"/>
    <property type="match status" value="1"/>
</dbReference>
<evidence type="ECO:0000313" key="1">
    <source>
        <dbReference type="EMBL" id="SUG53178.1"/>
    </source>
</evidence>
<reference evidence="1 2" key="1">
    <citation type="submission" date="2018-06" db="EMBL/GenBank/DDBJ databases">
        <authorList>
            <consortium name="Pathogen Informatics"/>
            <person name="Doyle S."/>
        </authorList>
    </citation>
    <scope>NUCLEOTIDE SEQUENCE [LARGE SCALE GENOMIC DNA]</scope>
    <source>
        <strain evidence="1 2">NCTC10060</strain>
    </source>
</reference>
<dbReference type="AlphaFoldDB" id="A0A379TRE2"/>